<evidence type="ECO:0000256" key="7">
    <source>
        <dbReference type="PIRNR" id="PIRNR031057"/>
    </source>
</evidence>
<dbReference type="eggNOG" id="KOG3153">
    <property type="taxonomic scope" value="Eukaryota"/>
</dbReference>
<sequence>MAEVTKEEVTESEDFVQINFPSGEYTYLTPFKFLDKDDHSNTALIILNQKLDNNTLTKVWASTVLHVCADGGANRLYECFESEEVRSSFIPHFIVGDLDSIRSDVQSYYERKGTKVIPQTSQYATDFTKAITLTKIYFHSSEGKEFLKQGPIESECGMLEYSKNTSMTKDSVINLYALGGIDGRFDQTISSINQLYKLNVSDPNINLYLLTACDMIFLLRAGTSYVGYDSKSVFNASSKLPTCGLLPLGSNEVCITTKGLKYDVKNWKTDMTGKVSSSNAISGINGFIVEADHPIIMNIEVDLSKSS</sequence>
<dbReference type="GO" id="GO:0006772">
    <property type="term" value="P:thiamine metabolic process"/>
    <property type="evidence" value="ECO:0007669"/>
    <property type="project" value="InterPro"/>
</dbReference>
<dbReference type="STRING" id="559304.G8YRW1"/>
<dbReference type="EMBL" id="FO082057">
    <property type="protein sequence ID" value="CCE78298.1"/>
    <property type="molecule type" value="Genomic_DNA"/>
</dbReference>
<dbReference type="GO" id="GO:0009229">
    <property type="term" value="P:thiamine diphosphate biosynthetic process"/>
    <property type="evidence" value="ECO:0007669"/>
    <property type="project" value="UniProtKB-UniRule"/>
</dbReference>
<dbReference type="GO" id="GO:0016301">
    <property type="term" value="F:kinase activity"/>
    <property type="evidence" value="ECO:0007669"/>
    <property type="project" value="UniProtKB-UniRule"/>
</dbReference>
<evidence type="ECO:0000256" key="3">
    <source>
        <dbReference type="ARBA" id="ARBA00022679"/>
    </source>
</evidence>
<evidence type="ECO:0000256" key="1">
    <source>
        <dbReference type="ARBA" id="ARBA00005078"/>
    </source>
</evidence>
<feature type="domain" description="Thiamin pyrophosphokinase thiamin-binding" evidence="8">
    <location>
        <begin position="222"/>
        <end position="295"/>
    </location>
</feature>
<evidence type="ECO:0000259" key="8">
    <source>
        <dbReference type="SMART" id="SM00983"/>
    </source>
</evidence>
<name>G8YRW1_PICSO</name>
<dbReference type="PANTHER" id="PTHR13622:SF8">
    <property type="entry name" value="THIAMIN PYROPHOSPHOKINASE 1"/>
    <property type="match status" value="1"/>
</dbReference>
<dbReference type="NCBIfam" id="TIGR01378">
    <property type="entry name" value="thi_PPkinase"/>
    <property type="match status" value="1"/>
</dbReference>
<comment type="catalytic activity">
    <reaction evidence="7">
        <text>thiamine + ATP = thiamine diphosphate + AMP + H(+)</text>
        <dbReference type="Rhea" id="RHEA:11576"/>
        <dbReference type="ChEBI" id="CHEBI:15378"/>
        <dbReference type="ChEBI" id="CHEBI:18385"/>
        <dbReference type="ChEBI" id="CHEBI:30616"/>
        <dbReference type="ChEBI" id="CHEBI:58937"/>
        <dbReference type="ChEBI" id="CHEBI:456215"/>
    </reaction>
</comment>
<dbReference type="InterPro" id="IPR016966">
    <property type="entry name" value="Thiamin_pyrophosphokinase_euk"/>
</dbReference>
<reference evidence="9 10" key="1">
    <citation type="journal article" date="2012" name="G3 (Bethesda)">
        <title>Pichia sorbitophila, an interspecies yeast hybrid reveals early steps of genome resolution following polyploidization.</title>
        <authorList>
            <person name="Leh Louis V."/>
            <person name="Despons L."/>
            <person name="Friedrich A."/>
            <person name="Martin T."/>
            <person name="Durrens P."/>
            <person name="Casaregola S."/>
            <person name="Neuveglise C."/>
            <person name="Fairhead C."/>
            <person name="Marck C."/>
            <person name="Cruz J.A."/>
            <person name="Straub M.L."/>
            <person name="Kugler V."/>
            <person name="Sacerdot C."/>
            <person name="Uzunov Z."/>
            <person name="Thierry A."/>
            <person name="Weiss S."/>
            <person name="Bleykasten C."/>
            <person name="De Montigny J."/>
            <person name="Jacques N."/>
            <person name="Jung P."/>
            <person name="Lemaire M."/>
            <person name="Mallet S."/>
            <person name="Morel G."/>
            <person name="Richard G.F."/>
            <person name="Sarkar A."/>
            <person name="Savel G."/>
            <person name="Schacherer J."/>
            <person name="Seret M.L."/>
            <person name="Talla E."/>
            <person name="Samson G."/>
            <person name="Jubin C."/>
            <person name="Poulain J."/>
            <person name="Vacherie B."/>
            <person name="Barbe V."/>
            <person name="Pelletier E."/>
            <person name="Sherman D.J."/>
            <person name="Westhof E."/>
            <person name="Weissenbach J."/>
            <person name="Baret P.V."/>
            <person name="Wincker P."/>
            <person name="Gaillardin C."/>
            <person name="Dujon B."/>
            <person name="Souciet J.L."/>
        </authorList>
    </citation>
    <scope>NUCLEOTIDE SEQUENCE [LARGE SCALE GENOMIC DNA]</scope>
    <source>
        <strain evidence="10">ATCC MYA-4447 / BCRC 22081 / CBS 7064 / NBRC 10061 / NRRL Y-12695</strain>
    </source>
</reference>
<keyword evidence="10" id="KW-1185">Reference proteome</keyword>
<dbReference type="GO" id="GO:0004788">
    <property type="term" value="F:thiamine diphosphokinase activity"/>
    <property type="evidence" value="ECO:0007669"/>
    <property type="project" value="UniProtKB-UniRule"/>
</dbReference>
<dbReference type="CDD" id="cd07995">
    <property type="entry name" value="TPK"/>
    <property type="match status" value="1"/>
</dbReference>
<dbReference type="FunCoup" id="G8YRW1">
    <property type="interactions" value="470"/>
</dbReference>
<keyword evidence="6 7" id="KW-0067">ATP-binding</keyword>
<dbReference type="SUPFAM" id="SSF63999">
    <property type="entry name" value="Thiamin pyrophosphokinase, catalytic domain"/>
    <property type="match status" value="1"/>
</dbReference>
<keyword evidence="3 7" id="KW-0808">Transferase</keyword>
<gene>
    <name evidence="9" type="primary">Piso0_000918</name>
    <name evidence="9" type="ORF">GNLVRS01_PISO0C06888g</name>
</gene>
<dbReference type="Pfam" id="PF04265">
    <property type="entry name" value="TPK_B1_binding"/>
    <property type="match status" value="1"/>
</dbReference>
<dbReference type="Gene3D" id="3.40.50.10240">
    <property type="entry name" value="Thiamin pyrophosphokinase, catalytic domain"/>
    <property type="match status" value="1"/>
</dbReference>
<dbReference type="AlphaFoldDB" id="G8YRW1"/>
<dbReference type="UniPathway" id="UPA00060">
    <property type="reaction ID" value="UER00597"/>
</dbReference>
<dbReference type="InterPro" id="IPR036371">
    <property type="entry name" value="TPK_B1-bd_sf"/>
</dbReference>
<accession>G8YRW1</accession>
<dbReference type="Proteomes" id="UP000005222">
    <property type="component" value="Chromosome C"/>
</dbReference>
<proteinExistence type="inferred from homology"/>
<evidence type="ECO:0000256" key="4">
    <source>
        <dbReference type="ARBA" id="ARBA00022741"/>
    </source>
</evidence>
<dbReference type="InterPro" id="IPR007371">
    <property type="entry name" value="TPK_catalytic"/>
</dbReference>
<evidence type="ECO:0000256" key="5">
    <source>
        <dbReference type="ARBA" id="ARBA00022777"/>
    </source>
</evidence>
<dbReference type="SUPFAM" id="SSF63862">
    <property type="entry name" value="Thiamin pyrophosphokinase, substrate-binding domain"/>
    <property type="match status" value="1"/>
</dbReference>
<dbReference type="OMA" id="HHLYMMT"/>
<dbReference type="HOGENOM" id="CLU_044237_0_0_1"/>
<dbReference type="InterPro" id="IPR006282">
    <property type="entry name" value="Thi_PPkinase"/>
</dbReference>
<dbReference type="GO" id="GO:0030975">
    <property type="term" value="F:thiamine binding"/>
    <property type="evidence" value="ECO:0007669"/>
    <property type="project" value="UniProtKB-UniRule"/>
</dbReference>
<dbReference type="OrthoDB" id="25149at2759"/>
<evidence type="ECO:0000313" key="10">
    <source>
        <dbReference type="Proteomes" id="UP000005222"/>
    </source>
</evidence>
<dbReference type="InParanoid" id="G8YRW1"/>
<evidence type="ECO:0000313" key="9">
    <source>
        <dbReference type="EMBL" id="CCE78298.1"/>
    </source>
</evidence>
<dbReference type="InterPro" id="IPR036759">
    <property type="entry name" value="TPK_catalytic_sf"/>
</dbReference>
<dbReference type="EC" id="2.7.6.2" evidence="7"/>
<protein>
    <recommendedName>
        <fullName evidence="7">Thiamine pyrophosphokinase</fullName>
        <ecNumber evidence="7">2.7.6.2</ecNumber>
    </recommendedName>
</protein>
<dbReference type="Gene3D" id="2.60.120.320">
    <property type="entry name" value="Thiamin pyrophosphokinase, thiamin-binding domain"/>
    <property type="match status" value="1"/>
</dbReference>
<dbReference type="PIRSF" id="PIRSF031057">
    <property type="entry name" value="Thiamin_pyrophosphokinase"/>
    <property type="match status" value="1"/>
</dbReference>
<organism evidence="9 10">
    <name type="scientific">Pichia sorbitophila (strain ATCC MYA-4447 / BCRC 22081 / CBS 7064 / NBRC 10061 / NRRL Y-12695)</name>
    <name type="common">Hybrid yeast</name>
    <dbReference type="NCBI Taxonomy" id="559304"/>
    <lineage>
        <taxon>Eukaryota</taxon>
        <taxon>Fungi</taxon>
        <taxon>Dikarya</taxon>
        <taxon>Ascomycota</taxon>
        <taxon>Saccharomycotina</taxon>
        <taxon>Pichiomycetes</taxon>
        <taxon>Debaryomycetaceae</taxon>
        <taxon>Millerozyma</taxon>
    </lineage>
</organism>
<keyword evidence="4 7" id="KW-0547">Nucleotide-binding</keyword>
<evidence type="ECO:0000256" key="2">
    <source>
        <dbReference type="ARBA" id="ARBA00006785"/>
    </source>
</evidence>
<comment type="similarity">
    <text evidence="2 7">Belongs to the thiamine pyrophosphokinase family.</text>
</comment>
<dbReference type="PANTHER" id="PTHR13622">
    <property type="entry name" value="THIAMIN PYROPHOSPHOKINASE"/>
    <property type="match status" value="1"/>
</dbReference>
<evidence type="ECO:0000256" key="6">
    <source>
        <dbReference type="ARBA" id="ARBA00022840"/>
    </source>
</evidence>
<dbReference type="GO" id="GO:0005524">
    <property type="term" value="F:ATP binding"/>
    <property type="evidence" value="ECO:0007669"/>
    <property type="project" value="UniProtKB-UniRule"/>
</dbReference>
<dbReference type="Pfam" id="PF04263">
    <property type="entry name" value="TPK_catalytic"/>
    <property type="match status" value="1"/>
</dbReference>
<comment type="pathway">
    <text evidence="1 7">Cofactor biosynthesis; thiamine diphosphate biosynthesis; thiamine diphosphate from thiamine: step 1/1.</text>
</comment>
<dbReference type="SMART" id="SM00983">
    <property type="entry name" value="TPK_B1_binding"/>
    <property type="match status" value="1"/>
</dbReference>
<keyword evidence="5 7" id="KW-0418">Kinase</keyword>
<dbReference type="InterPro" id="IPR007373">
    <property type="entry name" value="Thiamin_PyroPKinase_B1-bd"/>
</dbReference>